<dbReference type="NCBIfam" id="TIGR02585">
    <property type="entry name" value="cas_Cst2_DevR"/>
    <property type="match status" value="1"/>
</dbReference>
<evidence type="ECO:0000256" key="2">
    <source>
        <dbReference type="ARBA" id="ARBA00025626"/>
    </source>
</evidence>
<dbReference type="NCBIfam" id="TIGR01875">
    <property type="entry name" value="cas_MJ0381"/>
    <property type="match status" value="1"/>
</dbReference>
<sequence>MKIGGLTISVIFEAMSLNYGEGIGNISELKKLSREDHVLTYMSRQALRYELYKILKEKYGIKEAPLTKEQNVIQFRSDANIKDYEELDYFGYMKTEKGKGALTRSAVVRFSPAISLEPYLNDLEFGSNKNFADRVKSDPNPFQFEQHYSLYSYSVIIDLNRIGVDENDNTELPIEERINRVNKVVDALKIMNREIKGRTENLNPIFAIGGVYPVKNPFFLNRLKVIYNPSTRVFSINKELIESVLSIKIDGVGVREDTYIGFLKGYWGNEKDFESLSPLDINEFFEKIKEDVRKFYESA</sequence>
<dbReference type="EMBL" id="DTIN01000017">
    <property type="protein sequence ID" value="HFX13664.1"/>
    <property type="molecule type" value="Genomic_DNA"/>
</dbReference>
<reference evidence="3" key="1">
    <citation type="journal article" date="2020" name="mSystems">
        <title>Genome- and Community-Level Interaction Insights into Carbon Utilization and Element Cycling Functions of Hydrothermarchaeota in Hydrothermal Sediment.</title>
        <authorList>
            <person name="Zhou Z."/>
            <person name="Liu Y."/>
            <person name="Xu W."/>
            <person name="Pan J."/>
            <person name="Luo Z.H."/>
            <person name="Li M."/>
        </authorList>
    </citation>
    <scope>NUCLEOTIDE SEQUENCE [LARGE SCALE GENOMIC DNA]</scope>
    <source>
        <strain evidence="3">SpSt-81</strain>
    </source>
</reference>
<gene>
    <name evidence="3" type="primary">cas7i</name>
    <name evidence="3" type="ORF">ENW00_05850</name>
</gene>
<name>A0A7C3RMB4_DICTH</name>
<comment type="caution">
    <text evidence="3">The sequence shown here is derived from an EMBL/GenBank/DDBJ whole genome shotgun (WGS) entry which is preliminary data.</text>
</comment>
<dbReference type="Pfam" id="PF01905">
    <property type="entry name" value="DevR"/>
    <property type="match status" value="1"/>
</dbReference>
<dbReference type="InterPro" id="IPR013414">
    <property type="entry name" value="Cas7/Cst2/DevR_sub_I-B/Tneap"/>
</dbReference>
<comment type="function">
    <text evidence="2">CRISPR (clustered regularly interspaced short palindromic repeat) is an adaptive immune system that provides protection against mobile genetic elements (viruses, transposable elements and conjugative plasmids). CRISPR clusters contain spacers, sequences complementary to antecedent mobile elements, and target invading nucleic acids. CRISPR clusters are transcribed and processed into CRISPR RNA (crRNA).</text>
</comment>
<dbReference type="GO" id="GO:0051607">
    <property type="term" value="P:defense response to virus"/>
    <property type="evidence" value="ECO:0007669"/>
    <property type="project" value="UniProtKB-KW"/>
</dbReference>
<proteinExistence type="predicted"/>
<evidence type="ECO:0000256" key="1">
    <source>
        <dbReference type="ARBA" id="ARBA00023118"/>
    </source>
</evidence>
<keyword evidence="1" id="KW-0051">Antiviral defense</keyword>
<protein>
    <submittedName>
        <fullName evidence="3">Type I-B CRISPR-associated protein Cas7/Cst2/DevR</fullName>
    </submittedName>
</protein>
<dbReference type="InterPro" id="IPR010154">
    <property type="entry name" value="CRISPR-assoc_Cas7/Cst2/DevR"/>
</dbReference>
<organism evidence="3">
    <name type="scientific">Dictyoglomus thermophilum</name>
    <dbReference type="NCBI Taxonomy" id="14"/>
    <lineage>
        <taxon>Bacteria</taxon>
        <taxon>Pseudomonadati</taxon>
        <taxon>Dictyoglomota</taxon>
        <taxon>Dictyoglomia</taxon>
        <taxon>Dictyoglomales</taxon>
        <taxon>Dictyoglomaceae</taxon>
        <taxon>Dictyoglomus</taxon>
    </lineage>
</organism>
<evidence type="ECO:0000313" key="3">
    <source>
        <dbReference type="EMBL" id="HFX13664.1"/>
    </source>
</evidence>
<accession>A0A7C3RMB4</accession>
<dbReference type="AlphaFoldDB" id="A0A7C3RMB4"/>